<accession>A0A7S2X6V2</accession>
<evidence type="ECO:0000313" key="2">
    <source>
        <dbReference type="EMBL" id="CAD9751024.1"/>
    </source>
</evidence>
<name>A0A7S2X6V2_9EUKA</name>
<organism evidence="2">
    <name type="scientific">Lotharella oceanica</name>
    <dbReference type="NCBI Taxonomy" id="641309"/>
    <lineage>
        <taxon>Eukaryota</taxon>
        <taxon>Sar</taxon>
        <taxon>Rhizaria</taxon>
        <taxon>Cercozoa</taxon>
        <taxon>Chlorarachniophyceae</taxon>
        <taxon>Lotharella</taxon>
    </lineage>
</organism>
<keyword evidence="1" id="KW-0732">Signal</keyword>
<evidence type="ECO:0000256" key="1">
    <source>
        <dbReference type="SAM" id="SignalP"/>
    </source>
</evidence>
<dbReference type="AlphaFoldDB" id="A0A7S2X6V2"/>
<reference evidence="2" key="1">
    <citation type="submission" date="2021-01" db="EMBL/GenBank/DDBJ databases">
        <authorList>
            <person name="Corre E."/>
            <person name="Pelletier E."/>
            <person name="Niang G."/>
            <person name="Scheremetjew M."/>
            <person name="Finn R."/>
            <person name="Kale V."/>
            <person name="Holt S."/>
            <person name="Cochrane G."/>
            <person name="Meng A."/>
            <person name="Brown T."/>
            <person name="Cohen L."/>
        </authorList>
    </citation>
    <scope>NUCLEOTIDE SEQUENCE</scope>
    <source>
        <strain evidence="2">CCMP622</strain>
    </source>
</reference>
<gene>
    <name evidence="2" type="ORF">LSP00402_LOCUS3505</name>
</gene>
<feature type="chain" id="PRO_5031142040" evidence="1">
    <location>
        <begin position="20"/>
        <end position="211"/>
    </location>
</feature>
<proteinExistence type="predicted"/>
<sequence length="211" mass="22734">MAACRLSAFLLLGVCLGLASNLREEAKVLEGEASTSRSSSSQTCSAENAAHQTYAVADPMVSLEEAIRAMQNGTATRIRLESRHYCEIPYGEVMGVCNNADGNRWDIFLAGYGRGYGDATLPCSPDDTTNIYDLKQVLGVYLLTNGNHKIAVTVKQAEQRYHTETLATDTCSFTSGYGRNGEYCNLSDIDFSTETCKTHAAAGTCSDGVCH</sequence>
<protein>
    <submittedName>
        <fullName evidence="2">Uncharacterized protein</fullName>
    </submittedName>
</protein>
<dbReference type="EMBL" id="HBHP01005649">
    <property type="protein sequence ID" value="CAD9751024.1"/>
    <property type="molecule type" value="Transcribed_RNA"/>
</dbReference>
<feature type="signal peptide" evidence="1">
    <location>
        <begin position="1"/>
        <end position="19"/>
    </location>
</feature>